<dbReference type="AlphaFoldDB" id="A0A8H3FDE8"/>
<accession>A0A8H3FDE8</accession>
<evidence type="ECO:0000313" key="2">
    <source>
        <dbReference type="EMBL" id="CAF9918801.1"/>
    </source>
</evidence>
<reference evidence="2" key="1">
    <citation type="submission" date="2021-03" db="EMBL/GenBank/DDBJ databases">
        <authorList>
            <person name="Tagirdzhanova G."/>
        </authorList>
    </citation>
    <scope>NUCLEOTIDE SEQUENCE</scope>
</reference>
<evidence type="ECO:0000313" key="3">
    <source>
        <dbReference type="Proteomes" id="UP000664203"/>
    </source>
</evidence>
<gene>
    <name evidence="2" type="ORF">ALECFALPRED_000832</name>
</gene>
<comment type="caution">
    <text evidence="2">The sequence shown here is derived from an EMBL/GenBank/DDBJ whole genome shotgun (WGS) entry which is preliminary data.</text>
</comment>
<evidence type="ECO:0000256" key="1">
    <source>
        <dbReference type="SAM" id="SignalP"/>
    </source>
</evidence>
<feature type="signal peptide" evidence="1">
    <location>
        <begin position="1"/>
        <end position="22"/>
    </location>
</feature>
<dbReference type="EMBL" id="CAJPDR010000115">
    <property type="protein sequence ID" value="CAF9918801.1"/>
    <property type="molecule type" value="Genomic_DNA"/>
</dbReference>
<keyword evidence="3" id="KW-1185">Reference proteome</keyword>
<organism evidence="2 3">
    <name type="scientific">Alectoria fallacina</name>
    <dbReference type="NCBI Taxonomy" id="1903189"/>
    <lineage>
        <taxon>Eukaryota</taxon>
        <taxon>Fungi</taxon>
        <taxon>Dikarya</taxon>
        <taxon>Ascomycota</taxon>
        <taxon>Pezizomycotina</taxon>
        <taxon>Lecanoromycetes</taxon>
        <taxon>OSLEUM clade</taxon>
        <taxon>Lecanoromycetidae</taxon>
        <taxon>Lecanorales</taxon>
        <taxon>Lecanorineae</taxon>
        <taxon>Parmeliaceae</taxon>
        <taxon>Alectoria</taxon>
    </lineage>
</organism>
<feature type="chain" id="PRO_5034049023" evidence="1">
    <location>
        <begin position="23"/>
        <end position="182"/>
    </location>
</feature>
<keyword evidence="1" id="KW-0732">Signal</keyword>
<dbReference type="Proteomes" id="UP000664203">
    <property type="component" value="Unassembled WGS sequence"/>
</dbReference>
<proteinExistence type="predicted"/>
<name>A0A8H3FDE8_9LECA</name>
<sequence length="182" mass="20003">MQHHFGGFWHSILYQFCTLTLAAPPSIPINATIGLDLLTNFSAVTSTSLSTLPPDPYQIRVYDTPTSLILYNFGSALQRTEVLDILLQGQSAVIDGLVASNGNAPIERLAFTFWSGELYMRIQPARGGRMKWLMLAQTFQGILQFMEGFGWIAVKFTVLDNEAGLVGTGTLVYHRRSEAGSG</sequence>
<protein>
    <submittedName>
        <fullName evidence="2">Uncharacterized protein</fullName>
    </submittedName>
</protein>
<dbReference type="OrthoDB" id="5393572at2759"/>